<evidence type="ECO:0000313" key="3">
    <source>
        <dbReference type="Proteomes" id="UP000448199"/>
    </source>
</evidence>
<dbReference type="Pfam" id="PF07732">
    <property type="entry name" value="Cu-oxidase_3"/>
    <property type="match status" value="1"/>
</dbReference>
<comment type="caution">
    <text evidence="2">The sequence shown here is derived from an EMBL/GenBank/DDBJ whole genome shotgun (WGS) entry which is preliminary data.</text>
</comment>
<dbReference type="GO" id="GO:0016491">
    <property type="term" value="F:oxidoreductase activity"/>
    <property type="evidence" value="ECO:0007669"/>
    <property type="project" value="TreeGrafter"/>
</dbReference>
<dbReference type="InterPro" id="IPR008972">
    <property type="entry name" value="Cupredoxin"/>
</dbReference>
<dbReference type="SUPFAM" id="SSF49503">
    <property type="entry name" value="Cupredoxins"/>
    <property type="match status" value="2"/>
</dbReference>
<accession>A0A844XW58</accession>
<reference evidence="2 3" key="1">
    <citation type="submission" date="2019-12" db="EMBL/GenBank/DDBJ databases">
        <title>Genomic-based taxomic classification of the family Erythrobacteraceae.</title>
        <authorList>
            <person name="Xu L."/>
        </authorList>
    </citation>
    <scope>NUCLEOTIDE SEQUENCE [LARGE SCALE GENOMIC DNA]</scope>
    <source>
        <strain evidence="2 3">DSM 17792</strain>
    </source>
</reference>
<keyword evidence="3" id="KW-1185">Reference proteome</keyword>
<sequence>MKRRRFLQLSAVGGTIATIGLSPTPSRANSTTTETNFELTIAPANAEMIDGTMVYTLQYFHGFDNPSPEMRVREGKQITVTVTNNDSQPHGFIIRGVAGSYIHTMQPGQTGTTTFTAPNGGTYLYLDHYKGQLNRLMGLHGAFIVEPEGDGKTPAGSETPYSVADHNPQLQALFDAFGNHPRFPGDRWRAGDLRREKLWIFSQVDPTLNERVAAGELVDPASIPDNFLPRYFTINGLSGFDTANHHLEDGNAAHDGRAGRIMPSGKQGEPCLLRCINAGLATHACHIHGNHCFELARSDYKFRTEISSNIYEHDTWELLPLQRAELLLPFERPPDIPLDRWPPVEEPFPLRYVMHCHFELSQTAGGGNYPQGAVTHWQMTDPL</sequence>
<protein>
    <submittedName>
        <fullName evidence="2">Multicopper oxidase domain-containing protein</fullName>
    </submittedName>
</protein>
<dbReference type="PANTHER" id="PTHR11709">
    <property type="entry name" value="MULTI-COPPER OXIDASE"/>
    <property type="match status" value="1"/>
</dbReference>
<organism evidence="2 3">
    <name type="scientific">Qipengyuania vulgaris</name>
    <dbReference type="NCBI Taxonomy" id="291985"/>
    <lineage>
        <taxon>Bacteria</taxon>
        <taxon>Pseudomonadati</taxon>
        <taxon>Pseudomonadota</taxon>
        <taxon>Alphaproteobacteria</taxon>
        <taxon>Sphingomonadales</taxon>
        <taxon>Erythrobacteraceae</taxon>
        <taxon>Qipengyuania</taxon>
    </lineage>
</organism>
<dbReference type="AlphaFoldDB" id="A0A844XW58"/>
<feature type="domain" description="Plastocyanin-like" evidence="1">
    <location>
        <begin position="66"/>
        <end position="148"/>
    </location>
</feature>
<dbReference type="GO" id="GO:0005507">
    <property type="term" value="F:copper ion binding"/>
    <property type="evidence" value="ECO:0007669"/>
    <property type="project" value="InterPro"/>
</dbReference>
<dbReference type="EMBL" id="WTYC01000008">
    <property type="protein sequence ID" value="MXO49188.1"/>
    <property type="molecule type" value="Genomic_DNA"/>
</dbReference>
<dbReference type="PANTHER" id="PTHR11709:SF312">
    <property type="entry name" value="LACCASE"/>
    <property type="match status" value="1"/>
</dbReference>
<dbReference type="Gene3D" id="2.60.40.420">
    <property type="entry name" value="Cupredoxins - blue copper proteins"/>
    <property type="match status" value="1"/>
</dbReference>
<name>A0A844XW58_9SPHN</name>
<evidence type="ECO:0000313" key="2">
    <source>
        <dbReference type="EMBL" id="MXO49188.1"/>
    </source>
</evidence>
<dbReference type="InterPro" id="IPR011707">
    <property type="entry name" value="Cu-oxidase-like_N"/>
</dbReference>
<gene>
    <name evidence="2" type="ORF">GRI69_13085</name>
</gene>
<dbReference type="InterPro" id="IPR045087">
    <property type="entry name" value="Cu-oxidase_fam"/>
</dbReference>
<dbReference type="Proteomes" id="UP000448199">
    <property type="component" value="Unassembled WGS sequence"/>
</dbReference>
<dbReference type="InterPro" id="IPR019546">
    <property type="entry name" value="TAT_signal_bac_arc"/>
</dbReference>
<evidence type="ECO:0000259" key="1">
    <source>
        <dbReference type="Pfam" id="PF07732"/>
    </source>
</evidence>
<dbReference type="OrthoDB" id="9757546at2"/>
<dbReference type="NCBIfam" id="TIGR01409">
    <property type="entry name" value="TAT_signal_seq"/>
    <property type="match status" value="1"/>
</dbReference>
<dbReference type="RefSeq" id="WP_160728725.1">
    <property type="nucleotide sequence ID" value="NZ_WTYC01000008.1"/>
</dbReference>
<proteinExistence type="predicted"/>